<evidence type="ECO:0000256" key="4">
    <source>
        <dbReference type="PIRSR" id="PIRSR000390-2"/>
    </source>
</evidence>
<evidence type="ECO:0000313" key="6">
    <source>
        <dbReference type="EMBL" id="GER86756.1"/>
    </source>
</evidence>
<dbReference type="AlphaFoldDB" id="A0A5J4KNI7"/>
<dbReference type="GO" id="GO:0030170">
    <property type="term" value="F:pyridoxal phosphate binding"/>
    <property type="evidence" value="ECO:0007669"/>
    <property type="project" value="TreeGrafter"/>
</dbReference>
<dbReference type="InterPro" id="IPR000653">
    <property type="entry name" value="DegT/StrS_aminotransferase"/>
</dbReference>
<dbReference type="InterPro" id="IPR015421">
    <property type="entry name" value="PyrdxlP-dep_Trfase_major"/>
</dbReference>
<gene>
    <name evidence="6" type="ORF">KDW_09180</name>
</gene>
<proteinExistence type="inferred from homology"/>
<dbReference type="CDD" id="cd00616">
    <property type="entry name" value="AHBA_syn"/>
    <property type="match status" value="1"/>
</dbReference>
<dbReference type="Gene3D" id="3.90.1150.10">
    <property type="entry name" value="Aspartate Aminotransferase, domain 1"/>
    <property type="match status" value="1"/>
</dbReference>
<dbReference type="Pfam" id="PF01041">
    <property type="entry name" value="DegT_DnrJ_EryC1"/>
    <property type="match status" value="1"/>
</dbReference>
<sequence length="375" mass="41646">MASEHVPLVDLRAQYLALKPEIMAAFEEVLEGMQLFIGPRQKAFEQEFAAYCGCQHGVGNASGTNALELALRACDIGSGDEVITVSNTFIATVEAIAQVGAIPVFVDIDPETYLMNWQQLASVLTPRTRAIVPVHLYGHPVEMKPVMDFAHAHGLRVIEDASQAHGATYQGQRVGSFGDIGCFSLYFSKNLGAFGEAGICTTNDAELAEKMRMYRDHGSRVRYLHEVIGSNARMDELQAAVLLIKMPHLERWNAARQAHARVYTEHLRNVVDAVPVERGWGSHVYCYYVIQVPQRDLFRSILQAENIGTNIHYPTPLHLQPACARYGYKPGMLPITEALASRIVSLPMYPELTESQLQHVIHTVTKYANSLASQR</sequence>
<dbReference type="PANTHER" id="PTHR30244:SF36">
    <property type="entry name" value="3-OXO-GLUCOSE-6-PHOSPHATE:GLUTAMATE AMINOTRANSFERASE"/>
    <property type="match status" value="1"/>
</dbReference>
<name>A0A5J4KNI7_9CHLR</name>
<dbReference type="InterPro" id="IPR015424">
    <property type="entry name" value="PyrdxlP-dep_Trfase"/>
</dbReference>
<organism evidence="6 7">
    <name type="scientific">Dictyobacter vulcani</name>
    <dbReference type="NCBI Taxonomy" id="2607529"/>
    <lineage>
        <taxon>Bacteria</taxon>
        <taxon>Bacillati</taxon>
        <taxon>Chloroflexota</taxon>
        <taxon>Ktedonobacteria</taxon>
        <taxon>Ktedonobacterales</taxon>
        <taxon>Dictyobacteraceae</taxon>
        <taxon>Dictyobacter</taxon>
    </lineage>
</organism>
<dbReference type="EMBL" id="BKZW01000001">
    <property type="protein sequence ID" value="GER86756.1"/>
    <property type="molecule type" value="Genomic_DNA"/>
</dbReference>
<keyword evidence="1 4" id="KW-0663">Pyridoxal phosphate</keyword>
<dbReference type="RefSeq" id="WP_233097611.1">
    <property type="nucleotide sequence ID" value="NZ_BKZW01000001.1"/>
</dbReference>
<dbReference type="GO" id="GO:0008483">
    <property type="term" value="F:transaminase activity"/>
    <property type="evidence" value="ECO:0007669"/>
    <property type="project" value="UniProtKB-KW"/>
</dbReference>
<comment type="similarity">
    <text evidence="2 5">Belongs to the DegT/DnrJ/EryC1 family.</text>
</comment>
<evidence type="ECO:0000256" key="1">
    <source>
        <dbReference type="ARBA" id="ARBA00022898"/>
    </source>
</evidence>
<keyword evidence="6" id="KW-0808">Transferase</keyword>
<dbReference type="InterPro" id="IPR015422">
    <property type="entry name" value="PyrdxlP-dep_Trfase_small"/>
</dbReference>
<dbReference type="PIRSF" id="PIRSF000390">
    <property type="entry name" value="PLP_StrS"/>
    <property type="match status" value="1"/>
</dbReference>
<dbReference type="PANTHER" id="PTHR30244">
    <property type="entry name" value="TRANSAMINASE"/>
    <property type="match status" value="1"/>
</dbReference>
<dbReference type="Gene3D" id="3.40.640.10">
    <property type="entry name" value="Type I PLP-dependent aspartate aminotransferase-like (Major domain)"/>
    <property type="match status" value="1"/>
</dbReference>
<comment type="caution">
    <text evidence="6">The sequence shown here is derived from an EMBL/GenBank/DDBJ whole genome shotgun (WGS) entry which is preliminary data.</text>
</comment>
<feature type="active site" description="Proton acceptor" evidence="3">
    <location>
        <position position="189"/>
    </location>
</feature>
<accession>A0A5J4KNI7</accession>
<reference evidence="6 7" key="1">
    <citation type="submission" date="2019-10" db="EMBL/GenBank/DDBJ databases">
        <title>Dictyobacter vulcani sp. nov., within the class Ktedonobacteria, isolated from soil of volcanic Mt. Zao.</title>
        <authorList>
            <person name="Zheng Y."/>
            <person name="Wang C.M."/>
            <person name="Sakai Y."/>
            <person name="Abe K."/>
            <person name="Yokota A."/>
            <person name="Yabe S."/>
        </authorList>
    </citation>
    <scope>NUCLEOTIDE SEQUENCE [LARGE SCALE GENOMIC DNA]</scope>
    <source>
        <strain evidence="6 7">W12</strain>
    </source>
</reference>
<evidence type="ECO:0000313" key="7">
    <source>
        <dbReference type="Proteomes" id="UP000326912"/>
    </source>
</evidence>
<keyword evidence="7" id="KW-1185">Reference proteome</keyword>
<protein>
    <submittedName>
        <fullName evidence="6">Aminotransferase</fullName>
    </submittedName>
</protein>
<keyword evidence="6" id="KW-0032">Aminotransferase</keyword>
<dbReference type="GO" id="GO:0000271">
    <property type="term" value="P:polysaccharide biosynthetic process"/>
    <property type="evidence" value="ECO:0007669"/>
    <property type="project" value="TreeGrafter"/>
</dbReference>
<evidence type="ECO:0000256" key="2">
    <source>
        <dbReference type="ARBA" id="ARBA00037999"/>
    </source>
</evidence>
<evidence type="ECO:0000256" key="3">
    <source>
        <dbReference type="PIRSR" id="PIRSR000390-1"/>
    </source>
</evidence>
<dbReference type="FunFam" id="3.40.640.10:FF:000089">
    <property type="entry name" value="Aminotransferase, DegT/DnrJ/EryC1/StrS family"/>
    <property type="match status" value="1"/>
</dbReference>
<feature type="modified residue" description="N6-(pyridoxal phosphate)lysine" evidence="4">
    <location>
        <position position="189"/>
    </location>
</feature>
<evidence type="ECO:0000256" key="5">
    <source>
        <dbReference type="RuleBase" id="RU004508"/>
    </source>
</evidence>
<dbReference type="Proteomes" id="UP000326912">
    <property type="component" value="Unassembled WGS sequence"/>
</dbReference>
<dbReference type="SUPFAM" id="SSF53383">
    <property type="entry name" value="PLP-dependent transferases"/>
    <property type="match status" value="1"/>
</dbReference>